<comment type="caution">
    <text evidence="1">The sequence shown here is derived from an EMBL/GenBank/DDBJ whole genome shotgun (WGS) entry which is preliminary data.</text>
</comment>
<evidence type="ECO:0000313" key="6">
    <source>
        <dbReference type="Proteomes" id="UP000663870"/>
    </source>
</evidence>
<accession>A0A815GDV2</accession>
<evidence type="ECO:0000313" key="2">
    <source>
        <dbReference type="EMBL" id="CAF1392276.1"/>
    </source>
</evidence>
<dbReference type="EMBL" id="CAJNOU010003466">
    <property type="protein sequence ID" value="CAF1392276.1"/>
    <property type="molecule type" value="Genomic_DNA"/>
</dbReference>
<sequence length="94" mass="11409">MNNYKYLETIIDKYANHYRNDYDKIIPIFHYIIIEQDFLVQYEHSTSGILDWKFVNGHFYITYTKAEFTIQSDIYLEKSLFLVNFVFMIVNISS</sequence>
<evidence type="ECO:0000313" key="1">
    <source>
        <dbReference type="EMBL" id="CAF1337273.1"/>
    </source>
</evidence>
<protein>
    <submittedName>
        <fullName evidence="1">Uncharacterized protein</fullName>
    </submittedName>
</protein>
<dbReference type="EMBL" id="CAJNOO010005220">
    <property type="protein sequence ID" value="CAF1409256.1"/>
    <property type="molecule type" value="Genomic_DNA"/>
</dbReference>
<dbReference type="AlphaFoldDB" id="A0A815GDV2"/>
<evidence type="ECO:0000313" key="4">
    <source>
        <dbReference type="EMBL" id="CAF1594914.1"/>
    </source>
</evidence>
<name>A0A815GDV2_9BILA</name>
<dbReference type="EMBL" id="CAJNOH010003462">
    <property type="protein sequence ID" value="CAF1337273.1"/>
    <property type="molecule type" value="Genomic_DNA"/>
</dbReference>
<dbReference type="EMBL" id="CAJNOL010004795">
    <property type="protein sequence ID" value="CAF1594914.1"/>
    <property type="molecule type" value="Genomic_DNA"/>
</dbReference>
<dbReference type="Proteomes" id="UP000663870">
    <property type="component" value="Unassembled WGS sequence"/>
</dbReference>
<proteinExistence type="predicted"/>
<organism evidence="1 5">
    <name type="scientific">Rotaria sordida</name>
    <dbReference type="NCBI Taxonomy" id="392033"/>
    <lineage>
        <taxon>Eukaryota</taxon>
        <taxon>Metazoa</taxon>
        <taxon>Spiralia</taxon>
        <taxon>Gnathifera</taxon>
        <taxon>Rotifera</taxon>
        <taxon>Eurotatoria</taxon>
        <taxon>Bdelloidea</taxon>
        <taxon>Philodinida</taxon>
        <taxon>Philodinidae</taxon>
        <taxon>Rotaria</taxon>
    </lineage>
</organism>
<evidence type="ECO:0000313" key="5">
    <source>
        <dbReference type="Proteomes" id="UP000663854"/>
    </source>
</evidence>
<gene>
    <name evidence="4" type="ORF">JXQ802_LOCUS47623</name>
    <name evidence="1" type="ORF">PYM288_LOCUS31714</name>
    <name evidence="3" type="ORF">RFH988_LOCUS35164</name>
    <name evidence="2" type="ORF">SEV965_LOCUS30996</name>
</gene>
<evidence type="ECO:0000313" key="3">
    <source>
        <dbReference type="EMBL" id="CAF1409256.1"/>
    </source>
</evidence>
<dbReference type="Proteomes" id="UP000663882">
    <property type="component" value="Unassembled WGS sequence"/>
</dbReference>
<dbReference type="Proteomes" id="UP000663889">
    <property type="component" value="Unassembled WGS sequence"/>
</dbReference>
<reference evidence="1" key="1">
    <citation type="submission" date="2021-02" db="EMBL/GenBank/DDBJ databases">
        <authorList>
            <person name="Nowell W R."/>
        </authorList>
    </citation>
    <scope>NUCLEOTIDE SEQUENCE</scope>
</reference>
<dbReference type="Proteomes" id="UP000663854">
    <property type="component" value="Unassembled WGS sequence"/>
</dbReference>
<keyword evidence="6" id="KW-1185">Reference proteome</keyword>